<dbReference type="Pfam" id="PF07715">
    <property type="entry name" value="Plug"/>
    <property type="match status" value="1"/>
</dbReference>
<dbReference type="SUPFAM" id="SSF49464">
    <property type="entry name" value="Carboxypeptidase regulatory domain-like"/>
    <property type="match status" value="1"/>
</dbReference>
<keyword evidence="9 10" id="KW-0998">Cell outer membrane</keyword>
<protein>
    <submittedName>
        <fullName evidence="14">TonB-dependent receptor</fullName>
    </submittedName>
</protein>
<evidence type="ECO:0000256" key="10">
    <source>
        <dbReference type="PROSITE-ProRule" id="PRU01360"/>
    </source>
</evidence>
<evidence type="ECO:0000256" key="8">
    <source>
        <dbReference type="ARBA" id="ARBA00023170"/>
    </source>
</evidence>
<keyword evidence="15" id="KW-1185">Reference proteome</keyword>
<organism evidence="14 15">
    <name type="scientific">Belliella alkalica</name>
    <dbReference type="NCBI Taxonomy" id="1730871"/>
    <lineage>
        <taxon>Bacteria</taxon>
        <taxon>Pseudomonadati</taxon>
        <taxon>Bacteroidota</taxon>
        <taxon>Cytophagia</taxon>
        <taxon>Cytophagales</taxon>
        <taxon>Cyclobacteriaceae</taxon>
        <taxon>Belliella</taxon>
    </lineage>
</organism>
<dbReference type="PANTHER" id="PTHR30069">
    <property type="entry name" value="TONB-DEPENDENT OUTER MEMBRANE RECEPTOR"/>
    <property type="match status" value="1"/>
</dbReference>
<gene>
    <name evidence="14" type="ORF">MM213_01700</name>
</gene>
<dbReference type="InterPro" id="IPR039426">
    <property type="entry name" value="TonB-dep_rcpt-like"/>
</dbReference>
<evidence type="ECO:0000256" key="2">
    <source>
        <dbReference type="ARBA" id="ARBA00022448"/>
    </source>
</evidence>
<feature type="domain" description="TonB-dependent receptor plug" evidence="13">
    <location>
        <begin position="100"/>
        <end position="202"/>
    </location>
</feature>
<comment type="caution">
    <text evidence="14">The sequence shown here is derived from an EMBL/GenBank/DDBJ whole genome shotgun (WGS) entry which is preliminary data.</text>
</comment>
<keyword evidence="3 10" id="KW-1134">Transmembrane beta strand</keyword>
<dbReference type="InterPro" id="IPR012910">
    <property type="entry name" value="Plug_dom"/>
</dbReference>
<dbReference type="Proteomes" id="UP001165430">
    <property type="component" value="Unassembled WGS sequence"/>
</dbReference>
<evidence type="ECO:0000256" key="3">
    <source>
        <dbReference type="ARBA" id="ARBA00022452"/>
    </source>
</evidence>
<dbReference type="EMBL" id="JAKZGO010000001">
    <property type="protein sequence ID" value="MCH7412181.1"/>
    <property type="molecule type" value="Genomic_DNA"/>
</dbReference>
<keyword evidence="6 11" id="KW-0798">TonB box</keyword>
<evidence type="ECO:0000259" key="12">
    <source>
        <dbReference type="Pfam" id="PF00593"/>
    </source>
</evidence>
<evidence type="ECO:0000256" key="4">
    <source>
        <dbReference type="ARBA" id="ARBA00022692"/>
    </source>
</evidence>
<comment type="subcellular location">
    <subcellularLocation>
        <location evidence="1 10">Cell outer membrane</location>
        <topology evidence="1 10">Multi-pass membrane protein</topology>
    </subcellularLocation>
</comment>
<evidence type="ECO:0000256" key="11">
    <source>
        <dbReference type="RuleBase" id="RU003357"/>
    </source>
</evidence>
<evidence type="ECO:0000256" key="6">
    <source>
        <dbReference type="ARBA" id="ARBA00023077"/>
    </source>
</evidence>
<keyword evidence="2 10" id="KW-0813">Transport</keyword>
<dbReference type="Pfam" id="PF00593">
    <property type="entry name" value="TonB_dep_Rec_b-barrel"/>
    <property type="match status" value="1"/>
</dbReference>
<evidence type="ECO:0000256" key="7">
    <source>
        <dbReference type="ARBA" id="ARBA00023136"/>
    </source>
</evidence>
<evidence type="ECO:0000259" key="13">
    <source>
        <dbReference type="Pfam" id="PF07715"/>
    </source>
</evidence>
<dbReference type="InterPro" id="IPR008969">
    <property type="entry name" value="CarboxyPept-like_regulatory"/>
</dbReference>
<dbReference type="InterPro" id="IPR037066">
    <property type="entry name" value="Plug_dom_sf"/>
</dbReference>
<evidence type="ECO:0000256" key="1">
    <source>
        <dbReference type="ARBA" id="ARBA00004571"/>
    </source>
</evidence>
<evidence type="ECO:0000256" key="5">
    <source>
        <dbReference type="ARBA" id="ARBA00022729"/>
    </source>
</evidence>
<dbReference type="InterPro" id="IPR000531">
    <property type="entry name" value="Beta-barrel_TonB"/>
</dbReference>
<comment type="similarity">
    <text evidence="10 11">Belongs to the TonB-dependent receptor family.</text>
</comment>
<dbReference type="PANTHER" id="PTHR30069:SF29">
    <property type="entry name" value="HEMOGLOBIN AND HEMOGLOBIN-HAPTOGLOBIN-BINDING PROTEIN 1-RELATED"/>
    <property type="match status" value="1"/>
</dbReference>
<evidence type="ECO:0000313" key="14">
    <source>
        <dbReference type="EMBL" id="MCH7412181.1"/>
    </source>
</evidence>
<sequence>MDFKLSGRIIDESGEGLMASIFIHELGKGTAADIDGNYEIDKLRPGNYHLHITHIGYKSQSKTLLIKDADVEFSTEMIASAIQLESLTIEANPFKNGPLEQSQTILVIDRDYIEKNNAGTFANTIEKLPGISTINTGVGISKPVIRGMSFNRILINDRGIKQEGQQWGTDHGLEIDPFDVDRVEIIKGPASLMYGSDGMAGVINISPPAFKQNGEIEASINSMYRSNNDMISNSASFAGNESDFVFSGRFTMQDFADYRVPAENFNYAGFILPIFENRLKNTAGSERHFSAMAGVKKQWGYSTVTVSRFQQKAGLFVGAVGVPRSYNLRPDGNSRNIDIPRQESSHLKVIWNNSIMLDDRWLELDFGYQKNIREEYSLPHSQEVAPDNPFGNLALSLNLDVFTANARISQQKNDKGQAILGFNTQFSRNQHSGFEFLLPNYESIQGGLFYFREIKFSPNLIFNTGARIDGAYHDIQEHLQPIYRNSRPTGEIDQRNPDIQKSFVNWSASSGLSWVFKENYNLKINLGSAFRIPTPIVLSSNGVHHGNFRHEIGNPELESERSYQADLNFAFSNRKVSINLSPFVGYFDGYIYLAPSARFSTLPGSSILWEYRQNDAIFLGGELSADINIVKDLSLNIGSEYVYNQNLDTSLPLPLTPPFSTFAAIEYRLPLDSKFIYNMRIFVDGRLAADQNRVDRNERTTAGYKLLGAGLSWEMKLKSQKLQFQVAGQNLTNEFYLNHLSRYRLLNLPEQGRNVTVNLKIPISIR</sequence>
<keyword evidence="4 10" id="KW-0812">Transmembrane</keyword>
<evidence type="ECO:0000256" key="9">
    <source>
        <dbReference type="ARBA" id="ARBA00023237"/>
    </source>
</evidence>
<keyword evidence="5" id="KW-0732">Signal</keyword>
<name>A0ABS9V6Y4_9BACT</name>
<proteinExistence type="inferred from homology"/>
<dbReference type="Gene3D" id="2.170.130.10">
    <property type="entry name" value="TonB-dependent receptor, plug domain"/>
    <property type="match status" value="1"/>
</dbReference>
<accession>A0ABS9V6Y4</accession>
<keyword evidence="8 14" id="KW-0675">Receptor</keyword>
<reference evidence="14" key="1">
    <citation type="submission" date="2022-03" db="EMBL/GenBank/DDBJ databases">
        <title>De novo assembled genomes of Belliella spp. (Cyclobacteriaceae) strains.</title>
        <authorList>
            <person name="Szabo A."/>
            <person name="Korponai K."/>
            <person name="Felfoldi T."/>
        </authorList>
    </citation>
    <scope>NUCLEOTIDE SEQUENCE</scope>
    <source>
        <strain evidence="14">DSM 111903</strain>
    </source>
</reference>
<keyword evidence="7 10" id="KW-0472">Membrane</keyword>
<dbReference type="InterPro" id="IPR036942">
    <property type="entry name" value="Beta-barrel_TonB_sf"/>
</dbReference>
<dbReference type="Pfam" id="PF13715">
    <property type="entry name" value="CarbopepD_reg_2"/>
    <property type="match status" value="1"/>
</dbReference>
<dbReference type="Gene3D" id="2.40.170.20">
    <property type="entry name" value="TonB-dependent receptor, beta-barrel domain"/>
    <property type="match status" value="1"/>
</dbReference>
<evidence type="ECO:0000313" key="15">
    <source>
        <dbReference type="Proteomes" id="UP001165430"/>
    </source>
</evidence>
<dbReference type="SUPFAM" id="SSF56935">
    <property type="entry name" value="Porins"/>
    <property type="match status" value="1"/>
</dbReference>
<dbReference type="RefSeq" id="WP_241409575.1">
    <property type="nucleotide sequence ID" value="NZ_JAKZGO010000001.1"/>
</dbReference>
<dbReference type="PROSITE" id="PS52016">
    <property type="entry name" value="TONB_DEPENDENT_REC_3"/>
    <property type="match status" value="1"/>
</dbReference>
<feature type="domain" description="TonB-dependent receptor-like beta-barrel" evidence="12">
    <location>
        <begin position="326"/>
        <end position="731"/>
    </location>
</feature>
<dbReference type="Gene3D" id="2.60.40.1120">
    <property type="entry name" value="Carboxypeptidase-like, regulatory domain"/>
    <property type="match status" value="1"/>
</dbReference>